<protein>
    <submittedName>
        <fullName evidence="6">Uncharacterized protein</fullName>
    </submittedName>
</protein>
<sequence length="385" mass="43758">MGLFDSFKNDNATCPAPRPLVADASENFVGGFTFHQFNMILSGACTGITCVVILASMVMHSLRFSNPSEQLKIMRIATLLPLYSIFSIIPICFPNAYVYLVGWIEVFQGIALYTFLMLLCEVLAPHDRHRVDFFASLRIPKRSDKNATTDGLSWLQRTWYFVLQYPIVAVVVAIAQCITEAAGVYCLESSNRHFAHLWLNIGQVLSVSVAIMSIIRFYAHLKSHMQEHKPLTKFLAFKMVIGLVFLEKLIFLILHSTNALKESSTLSYADVYIGIPTMIICIQMVPFAFFFHYAYTTTPYRVSNSRARSGTSQGYSAVDEAEAARTYKVRQYQGGPLGLYAWLAFFNVFEFVREITSTYRMLREGRMRSADLVESEESYRMQYGM</sequence>
<feature type="transmembrane region" description="Helical" evidence="5">
    <location>
        <begin position="106"/>
        <end position="124"/>
    </location>
</feature>
<organism evidence="6 7">
    <name type="scientific">Penicillium canariense</name>
    <dbReference type="NCBI Taxonomy" id="189055"/>
    <lineage>
        <taxon>Eukaryota</taxon>
        <taxon>Fungi</taxon>
        <taxon>Dikarya</taxon>
        <taxon>Ascomycota</taxon>
        <taxon>Pezizomycotina</taxon>
        <taxon>Eurotiomycetes</taxon>
        <taxon>Eurotiomycetidae</taxon>
        <taxon>Eurotiales</taxon>
        <taxon>Aspergillaceae</taxon>
        <taxon>Penicillium</taxon>
    </lineage>
</organism>
<feature type="transmembrane region" description="Helical" evidence="5">
    <location>
        <begin position="273"/>
        <end position="295"/>
    </location>
</feature>
<reference evidence="6" key="1">
    <citation type="submission" date="2022-11" db="EMBL/GenBank/DDBJ databases">
        <authorList>
            <person name="Petersen C."/>
        </authorList>
    </citation>
    <scope>NUCLEOTIDE SEQUENCE</scope>
    <source>
        <strain evidence="6">IBT 26290</strain>
    </source>
</reference>
<dbReference type="RefSeq" id="XP_056545016.1">
    <property type="nucleotide sequence ID" value="XM_056686274.1"/>
</dbReference>
<accession>A0A9W9I627</accession>
<dbReference type="InterPro" id="IPR005178">
    <property type="entry name" value="Ostalpha/TMEM184C"/>
</dbReference>
<evidence type="ECO:0000256" key="2">
    <source>
        <dbReference type="ARBA" id="ARBA00022692"/>
    </source>
</evidence>
<keyword evidence="3 5" id="KW-1133">Transmembrane helix</keyword>
<dbReference type="GeneID" id="81425450"/>
<evidence type="ECO:0000256" key="1">
    <source>
        <dbReference type="ARBA" id="ARBA00004141"/>
    </source>
</evidence>
<comment type="caution">
    <text evidence="6">The sequence shown here is derived from an EMBL/GenBank/DDBJ whole genome shotgun (WGS) entry which is preliminary data.</text>
</comment>
<dbReference type="GO" id="GO:0016020">
    <property type="term" value="C:membrane"/>
    <property type="evidence" value="ECO:0007669"/>
    <property type="project" value="UniProtKB-SubCell"/>
</dbReference>
<gene>
    <name evidence="6" type="ORF">N7482_004149</name>
</gene>
<proteinExistence type="predicted"/>
<comment type="subcellular location">
    <subcellularLocation>
        <location evidence="1">Membrane</location>
        <topology evidence="1">Multi-pass membrane protein</topology>
    </subcellularLocation>
</comment>
<evidence type="ECO:0000313" key="6">
    <source>
        <dbReference type="EMBL" id="KAJ5168555.1"/>
    </source>
</evidence>
<keyword evidence="7" id="KW-1185">Reference proteome</keyword>
<evidence type="ECO:0000256" key="3">
    <source>
        <dbReference type="ARBA" id="ARBA00022989"/>
    </source>
</evidence>
<dbReference type="AlphaFoldDB" id="A0A9W9I627"/>
<evidence type="ECO:0000256" key="4">
    <source>
        <dbReference type="ARBA" id="ARBA00023136"/>
    </source>
</evidence>
<dbReference type="Pfam" id="PF03619">
    <property type="entry name" value="Solute_trans_a"/>
    <property type="match status" value="1"/>
</dbReference>
<dbReference type="SMART" id="SM01417">
    <property type="entry name" value="Solute_trans_a"/>
    <property type="match status" value="1"/>
</dbReference>
<feature type="transmembrane region" description="Helical" evidence="5">
    <location>
        <begin position="39"/>
        <end position="59"/>
    </location>
</feature>
<reference evidence="6" key="2">
    <citation type="journal article" date="2023" name="IMA Fungus">
        <title>Comparative genomic study of the Penicillium genus elucidates a diverse pangenome and 15 lateral gene transfer events.</title>
        <authorList>
            <person name="Petersen C."/>
            <person name="Sorensen T."/>
            <person name="Nielsen M.R."/>
            <person name="Sondergaard T.E."/>
            <person name="Sorensen J.L."/>
            <person name="Fitzpatrick D.A."/>
            <person name="Frisvad J.C."/>
            <person name="Nielsen K.L."/>
        </authorList>
    </citation>
    <scope>NUCLEOTIDE SEQUENCE</scope>
    <source>
        <strain evidence="6">IBT 26290</strain>
    </source>
</reference>
<dbReference type="EMBL" id="JAPQKN010000002">
    <property type="protein sequence ID" value="KAJ5168555.1"/>
    <property type="molecule type" value="Genomic_DNA"/>
</dbReference>
<evidence type="ECO:0000256" key="5">
    <source>
        <dbReference type="SAM" id="Phobius"/>
    </source>
</evidence>
<feature type="transmembrane region" description="Helical" evidence="5">
    <location>
        <begin position="231"/>
        <end position="253"/>
    </location>
</feature>
<feature type="transmembrane region" description="Helical" evidence="5">
    <location>
        <begin position="162"/>
        <end position="185"/>
    </location>
</feature>
<name>A0A9W9I627_9EURO</name>
<dbReference type="PANTHER" id="PTHR23423">
    <property type="entry name" value="ORGANIC SOLUTE TRANSPORTER-RELATED"/>
    <property type="match status" value="1"/>
</dbReference>
<feature type="transmembrane region" description="Helical" evidence="5">
    <location>
        <begin position="197"/>
        <end position="219"/>
    </location>
</feature>
<dbReference type="Proteomes" id="UP001149163">
    <property type="component" value="Unassembled WGS sequence"/>
</dbReference>
<evidence type="ECO:0000313" key="7">
    <source>
        <dbReference type="Proteomes" id="UP001149163"/>
    </source>
</evidence>
<feature type="transmembrane region" description="Helical" evidence="5">
    <location>
        <begin position="80"/>
        <end position="100"/>
    </location>
</feature>
<keyword evidence="2 5" id="KW-0812">Transmembrane</keyword>
<keyword evidence="4 5" id="KW-0472">Membrane</keyword>
<dbReference type="OrthoDB" id="5348404at2759"/>